<accession>A0A3B0BYG7</accession>
<comment type="caution">
    <text evidence="1">The sequence shown here is derived from an EMBL/GenBank/DDBJ whole genome shotgun (WGS) entry which is preliminary data.</text>
</comment>
<dbReference type="EMBL" id="RBCJ01000006">
    <property type="protein sequence ID" value="RKN76897.1"/>
    <property type="molecule type" value="Genomic_DNA"/>
</dbReference>
<gene>
    <name evidence="1" type="ORF">D7Z94_24265</name>
</gene>
<name>A0A3B0BYG7_9FLAO</name>
<dbReference type="Proteomes" id="UP000276603">
    <property type="component" value="Unassembled WGS sequence"/>
</dbReference>
<dbReference type="AlphaFoldDB" id="A0A3B0BYG7"/>
<organism evidence="1 2">
    <name type="scientific">Ulvibacterium marinum</name>
    <dbReference type="NCBI Taxonomy" id="2419782"/>
    <lineage>
        <taxon>Bacteria</taxon>
        <taxon>Pseudomonadati</taxon>
        <taxon>Bacteroidota</taxon>
        <taxon>Flavobacteriia</taxon>
        <taxon>Flavobacteriales</taxon>
        <taxon>Flavobacteriaceae</taxon>
        <taxon>Ulvibacterium</taxon>
    </lineage>
</organism>
<reference evidence="1 2" key="1">
    <citation type="submission" date="2018-10" db="EMBL/GenBank/DDBJ databases">
        <title>Ulvibacterium marinum gen. nov., sp. nov., a novel marine bacterium of the family Flavobacteriaceae, isolated from a culture of the green alga Ulva prolifera.</title>
        <authorList>
            <person name="Zhang Z."/>
        </authorList>
    </citation>
    <scope>NUCLEOTIDE SEQUENCE [LARGE SCALE GENOMIC DNA]</scope>
    <source>
        <strain evidence="1 2">CCMM003</strain>
    </source>
</reference>
<keyword evidence="2" id="KW-1185">Reference proteome</keyword>
<proteinExistence type="predicted"/>
<protein>
    <submittedName>
        <fullName evidence="1">Uncharacterized protein</fullName>
    </submittedName>
</protein>
<evidence type="ECO:0000313" key="2">
    <source>
        <dbReference type="Proteomes" id="UP000276603"/>
    </source>
</evidence>
<sequence length="64" mass="7966">MYIKRKKYMFRYFDSKYDLTHFHAYFQNIIALKFFIKFADKSLKILAFSKAICKVIVELIWPFW</sequence>
<evidence type="ECO:0000313" key="1">
    <source>
        <dbReference type="EMBL" id="RKN76897.1"/>
    </source>
</evidence>